<dbReference type="Pfam" id="PF00248">
    <property type="entry name" value="Aldo_ket_red"/>
    <property type="match status" value="1"/>
</dbReference>
<proteinExistence type="predicted"/>
<feature type="domain" description="NADP-dependent oxidoreductase" evidence="1">
    <location>
        <begin position="17"/>
        <end position="198"/>
    </location>
</feature>
<dbReference type="PANTHER" id="PTHR43312">
    <property type="entry name" value="D-THREO-ALDOSE 1-DEHYDROGENASE"/>
    <property type="match status" value="1"/>
</dbReference>
<dbReference type="InterPro" id="IPR053135">
    <property type="entry name" value="AKR2_Oxidoreductase"/>
</dbReference>
<evidence type="ECO:0000313" key="3">
    <source>
        <dbReference type="Proteomes" id="UP000671908"/>
    </source>
</evidence>
<dbReference type="PANTHER" id="PTHR43312:SF1">
    <property type="entry name" value="NADP-DEPENDENT OXIDOREDUCTASE DOMAIN-CONTAINING PROTEIN"/>
    <property type="match status" value="1"/>
</dbReference>
<dbReference type="Proteomes" id="UP000671908">
    <property type="component" value="Chromosome"/>
</dbReference>
<dbReference type="CDD" id="cd19100">
    <property type="entry name" value="AKR_unchar"/>
    <property type="match status" value="1"/>
</dbReference>
<dbReference type="InterPro" id="IPR036812">
    <property type="entry name" value="NAD(P)_OxRdtase_dom_sf"/>
</dbReference>
<dbReference type="RefSeq" id="WP_210120230.1">
    <property type="nucleotide sequence ID" value="NZ_CP054142.1"/>
</dbReference>
<protein>
    <submittedName>
        <fullName evidence="2">Aldo/keto reductase</fullName>
    </submittedName>
</protein>
<reference evidence="2 3" key="1">
    <citation type="journal article" date="2021" name="Microbiol. Resour. Announc.">
        <title>Complete Genome Sequences of Three Human Oral Treponema parvum Isolates.</title>
        <authorList>
            <person name="Zeng H."/>
            <person name="Watt R.M."/>
        </authorList>
    </citation>
    <scope>NUCLEOTIDE SEQUENCE [LARGE SCALE GENOMIC DNA]</scope>
    <source>
        <strain evidence="2 3">ATCC 700770</strain>
    </source>
</reference>
<gene>
    <name evidence="2" type="ORF">HRQ91_03185</name>
</gene>
<accession>A0A975F2V6</accession>
<name>A0A975F2V6_9SPIR</name>
<dbReference type="KEGG" id="tpav:HRQ91_03185"/>
<sequence>MDYIALGRSNLMVSRTAFGAMSLKDVGDEESAAILVRQAYEAGVNFFDTSHSAPESEKLLGDCLHGIRQDVILATKSSALNARQLARDLEESLDALHTDYIDLFQYETESLIPSPDGADGIYDELEKFRSAGKILNIGLTTQTEAVASRMIAESSLFETLQYPFNLLLGDTASGIVKNCEERDVGFIAMKPLFSGLVQNISLAFGFLYQFENVVPVWGVRTSSELQQILYFASHPPVIDDNFKAELKRLSDFFN</sequence>
<keyword evidence="3" id="KW-1185">Reference proteome</keyword>
<evidence type="ECO:0000313" key="2">
    <source>
        <dbReference type="EMBL" id="QTQ13541.1"/>
    </source>
</evidence>
<dbReference type="EMBL" id="CP054142">
    <property type="protein sequence ID" value="QTQ13541.1"/>
    <property type="molecule type" value="Genomic_DNA"/>
</dbReference>
<dbReference type="AlphaFoldDB" id="A0A975F2V6"/>
<dbReference type="SUPFAM" id="SSF51430">
    <property type="entry name" value="NAD(P)-linked oxidoreductase"/>
    <property type="match status" value="1"/>
</dbReference>
<organism evidence="2 3">
    <name type="scientific">Treponema parvum</name>
    <dbReference type="NCBI Taxonomy" id="138851"/>
    <lineage>
        <taxon>Bacteria</taxon>
        <taxon>Pseudomonadati</taxon>
        <taxon>Spirochaetota</taxon>
        <taxon>Spirochaetia</taxon>
        <taxon>Spirochaetales</taxon>
        <taxon>Treponemataceae</taxon>
        <taxon>Treponema</taxon>
    </lineage>
</organism>
<dbReference type="Gene3D" id="3.20.20.100">
    <property type="entry name" value="NADP-dependent oxidoreductase domain"/>
    <property type="match status" value="1"/>
</dbReference>
<dbReference type="InterPro" id="IPR023210">
    <property type="entry name" value="NADP_OxRdtase_dom"/>
</dbReference>
<evidence type="ECO:0000259" key="1">
    <source>
        <dbReference type="Pfam" id="PF00248"/>
    </source>
</evidence>